<keyword evidence="1" id="KW-0862">Zinc</keyword>
<dbReference type="SUPFAM" id="SSF102588">
    <property type="entry name" value="LmbE-like"/>
    <property type="match status" value="1"/>
</dbReference>
<keyword evidence="3" id="KW-1185">Reference proteome</keyword>
<dbReference type="GO" id="GO:0016137">
    <property type="term" value="P:glycoside metabolic process"/>
    <property type="evidence" value="ECO:0007669"/>
    <property type="project" value="UniProtKB-ARBA"/>
</dbReference>
<reference evidence="2" key="1">
    <citation type="submission" date="2017-09" db="EMBL/GenBank/DDBJ databases">
        <title>Complete Genome Sequence of ansamitocin-producing Bacterium Actinosynnema pretiosum X47.</title>
        <authorList>
            <person name="Cao G."/>
            <person name="Zong G."/>
            <person name="Zhong C."/>
            <person name="Fu J."/>
        </authorList>
    </citation>
    <scope>NUCLEOTIDE SEQUENCE [LARGE SCALE GENOMIC DNA]</scope>
    <source>
        <strain evidence="2">X47</strain>
    </source>
</reference>
<dbReference type="KEGG" id="apre:CNX65_13035"/>
<dbReference type="PANTHER" id="PTHR12993:SF29">
    <property type="entry name" value="BLR3841 PROTEIN"/>
    <property type="match status" value="1"/>
</dbReference>
<dbReference type="InterPro" id="IPR003737">
    <property type="entry name" value="GlcNAc_PI_deacetylase-related"/>
</dbReference>
<dbReference type="Gene3D" id="3.40.50.10320">
    <property type="entry name" value="LmbE-like"/>
    <property type="match status" value="1"/>
</dbReference>
<dbReference type="RefSeq" id="WP_096493023.1">
    <property type="nucleotide sequence ID" value="NZ_CP023445.1"/>
</dbReference>
<protein>
    <submittedName>
        <fullName evidence="2">LmbE family protein</fullName>
    </submittedName>
</protein>
<gene>
    <name evidence="2" type="ORF">CNX65_13035</name>
</gene>
<dbReference type="CDD" id="cd02440">
    <property type="entry name" value="AdoMet_MTases"/>
    <property type="match status" value="1"/>
</dbReference>
<dbReference type="PANTHER" id="PTHR12993">
    <property type="entry name" value="N-ACETYLGLUCOSAMINYL-PHOSPHATIDYLINOSITOL DE-N-ACETYLASE-RELATED"/>
    <property type="match status" value="1"/>
</dbReference>
<evidence type="ECO:0000313" key="2">
    <source>
        <dbReference type="EMBL" id="ATE54101.1"/>
    </source>
</evidence>
<dbReference type="EMBL" id="CP023445">
    <property type="protein sequence ID" value="ATE54101.1"/>
    <property type="molecule type" value="Genomic_DNA"/>
</dbReference>
<dbReference type="InterPro" id="IPR024078">
    <property type="entry name" value="LmbE-like_dom_sf"/>
</dbReference>
<dbReference type="InterPro" id="IPR008715">
    <property type="entry name" value="SAM-MeTfrase_NodS-like"/>
</dbReference>
<proteinExistence type="predicted"/>
<dbReference type="Pfam" id="PF02585">
    <property type="entry name" value="PIG-L"/>
    <property type="match status" value="1"/>
</dbReference>
<dbReference type="GO" id="GO:0016811">
    <property type="term" value="F:hydrolase activity, acting on carbon-nitrogen (but not peptide) bonds, in linear amides"/>
    <property type="evidence" value="ECO:0007669"/>
    <property type="project" value="TreeGrafter"/>
</dbReference>
<evidence type="ECO:0000313" key="3">
    <source>
        <dbReference type="Proteomes" id="UP000218505"/>
    </source>
</evidence>
<sequence length="427" mass="46857">MGESVTPEHEWARFLPTLALPPLDLGSPRAAVVVAAHPDDETLGAGGVVQRLHAGGTAVRLVVASDGEAAFPALDAAGRAELGARRRREMAAALKAQGLTGVEPTWLGLPDSGLADVEPELTRLLAELTRDADLVLLPWPHDPHPDHAAVGRAALAAAPARAHRWSYPIWMWHWMGTDSALPWQLASAHRLTPQERERKQHGIRAFASQLEPGPHGEEPIVDPLMLTHFDREDEVLFREPRAASAPLARFAELYRGSADPWDTAGSRYERDKRAALLAALPRERYRHALEPACGAGELTRELVARCDRVTAFDPVPRAVRRALATARGARVLHGALPGSVPNGRVDLVVLSEILYYLGDDDLDASLDRLLELLEPGGDLVAVHWRHWAPEAPRDGEAAHRALLARPELEPVLERVEQDYVLHVLRRR</sequence>
<evidence type="ECO:0000256" key="1">
    <source>
        <dbReference type="ARBA" id="ARBA00022833"/>
    </source>
</evidence>
<accession>A0A290Z4X3</accession>
<dbReference type="SUPFAM" id="SSF53335">
    <property type="entry name" value="S-adenosyl-L-methionine-dependent methyltransferases"/>
    <property type="match status" value="1"/>
</dbReference>
<dbReference type="GO" id="GO:0009312">
    <property type="term" value="P:oligosaccharide biosynthetic process"/>
    <property type="evidence" value="ECO:0007669"/>
    <property type="project" value="InterPro"/>
</dbReference>
<dbReference type="Pfam" id="PF05401">
    <property type="entry name" value="NodS"/>
    <property type="match status" value="1"/>
</dbReference>
<dbReference type="Proteomes" id="UP000218505">
    <property type="component" value="Chromosome"/>
</dbReference>
<dbReference type="InterPro" id="IPR029063">
    <property type="entry name" value="SAM-dependent_MTases_sf"/>
</dbReference>
<dbReference type="GO" id="GO:0008757">
    <property type="term" value="F:S-adenosylmethionine-dependent methyltransferase activity"/>
    <property type="evidence" value="ECO:0007669"/>
    <property type="project" value="InterPro"/>
</dbReference>
<name>A0A290Z4X3_9PSEU</name>
<dbReference type="AlphaFoldDB" id="A0A290Z4X3"/>
<organism evidence="2 3">
    <name type="scientific">Actinosynnema pretiosum</name>
    <dbReference type="NCBI Taxonomy" id="42197"/>
    <lineage>
        <taxon>Bacteria</taxon>
        <taxon>Bacillati</taxon>
        <taxon>Actinomycetota</taxon>
        <taxon>Actinomycetes</taxon>
        <taxon>Pseudonocardiales</taxon>
        <taxon>Pseudonocardiaceae</taxon>
        <taxon>Actinosynnema</taxon>
    </lineage>
</organism>
<dbReference type="Gene3D" id="3.40.50.150">
    <property type="entry name" value="Vaccinia Virus protein VP39"/>
    <property type="match status" value="1"/>
</dbReference>